<gene>
    <name evidence="1" type="ORF">F8O04_04500</name>
</gene>
<evidence type="ECO:0008006" key="3">
    <source>
        <dbReference type="Google" id="ProtNLM"/>
    </source>
</evidence>
<comment type="caution">
    <text evidence="1">The sequence shown here is derived from an EMBL/GenBank/DDBJ whole genome shotgun (WGS) entry which is preliminary data.</text>
</comment>
<sequence length="188" mass="20307">MAKATNTEAIERASGMSWSAWAELLESKGGERLSHAELAKVAGVRWRELGVDSPDWWAQGVAVAYEQAIGRRRPGQRSDGRHEVSVSKTFGRDLDHTLETWAAVAGGAAPFRGVSTDEAPTTSASEKWRYWRATLVDGTKVQATIGLRGTGKPYAAVTHAGFESGDETDEWKTYWRGLLADAASNAGA</sequence>
<protein>
    <recommendedName>
        <fullName evidence="3">DUF4287 domain-containing protein</fullName>
    </recommendedName>
</protein>
<evidence type="ECO:0000313" key="1">
    <source>
        <dbReference type="EMBL" id="KAB1649521.1"/>
    </source>
</evidence>
<accession>A0A6H9WP70</accession>
<keyword evidence="2" id="KW-1185">Reference proteome</keyword>
<reference evidence="1 2" key="1">
    <citation type="submission" date="2019-09" db="EMBL/GenBank/DDBJ databases">
        <title>Phylogeny of genus Pseudoclavibacter and closely related genus.</title>
        <authorList>
            <person name="Li Y."/>
        </authorList>
    </citation>
    <scope>NUCLEOTIDE SEQUENCE [LARGE SCALE GENOMIC DNA]</scope>
    <source>
        <strain evidence="1 2">EGI 60007</strain>
    </source>
</reference>
<organism evidence="1 2">
    <name type="scientific">Pseudoclavibacter endophyticus</name>
    <dbReference type="NCBI Taxonomy" id="1778590"/>
    <lineage>
        <taxon>Bacteria</taxon>
        <taxon>Bacillati</taxon>
        <taxon>Actinomycetota</taxon>
        <taxon>Actinomycetes</taxon>
        <taxon>Micrococcales</taxon>
        <taxon>Microbacteriaceae</taxon>
        <taxon>Pseudoclavibacter</taxon>
    </lineage>
</organism>
<dbReference type="AlphaFoldDB" id="A0A6H9WP70"/>
<dbReference type="EMBL" id="WBJY01000001">
    <property type="protein sequence ID" value="KAB1649521.1"/>
    <property type="molecule type" value="Genomic_DNA"/>
</dbReference>
<dbReference type="RefSeq" id="WP_158028111.1">
    <property type="nucleotide sequence ID" value="NZ_BMHG01000001.1"/>
</dbReference>
<proteinExistence type="predicted"/>
<name>A0A6H9WP70_9MICO</name>
<evidence type="ECO:0000313" key="2">
    <source>
        <dbReference type="Proteomes" id="UP000431744"/>
    </source>
</evidence>
<dbReference type="Proteomes" id="UP000431744">
    <property type="component" value="Unassembled WGS sequence"/>
</dbReference>
<dbReference type="OrthoDB" id="3837807at2"/>